<proteinExistence type="predicted"/>
<organism evidence="1 2">
    <name type="scientific">Desulfamplus magnetovallimortis</name>
    <dbReference type="NCBI Taxonomy" id="1246637"/>
    <lineage>
        <taxon>Bacteria</taxon>
        <taxon>Pseudomonadati</taxon>
        <taxon>Thermodesulfobacteriota</taxon>
        <taxon>Desulfobacteria</taxon>
        <taxon>Desulfobacterales</taxon>
        <taxon>Desulfobacteraceae</taxon>
        <taxon>Desulfamplus</taxon>
    </lineage>
</organism>
<protein>
    <submittedName>
        <fullName evidence="1">Uncharacterized protein</fullName>
    </submittedName>
</protein>
<evidence type="ECO:0000313" key="2">
    <source>
        <dbReference type="Proteomes" id="UP000191931"/>
    </source>
</evidence>
<name>A0A1W1HI08_9BACT</name>
<dbReference type="EMBL" id="FWEV01000303">
    <property type="protein sequence ID" value="SLM32109.1"/>
    <property type="molecule type" value="Genomic_DNA"/>
</dbReference>
<dbReference type="STRING" id="1246637.MTBBW1_60009"/>
<keyword evidence="2" id="KW-1185">Reference proteome</keyword>
<accession>A0A1W1HI08</accession>
<sequence>MITCFFDNYDPTKDYTHAQIVNGQIKMTEGRTRRWRGVRP</sequence>
<dbReference type="Proteomes" id="UP000191931">
    <property type="component" value="Unassembled WGS sequence"/>
</dbReference>
<evidence type="ECO:0000313" key="1">
    <source>
        <dbReference type="EMBL" id="SLM32109.1"/>
    </source>
</evidence>
<reference evidence="1 2" key="1">
    <citation type="submission" date="2017-03" db="EMBL/GenBank/DDBJ databases">
        <authorList>
            <person name="Afonso C.L."/>
            <person name="Miller P.J."/>
            <person name="Scott M.A."/>
            <person name="Spackman E."/>
            <person name="Goraichik I."/>
            <person name="Dimitrov K.M."/>
            <person name="Suarez D.L."/>
            <person name="Swayne D.E."/>
        </authorList>
    </citation>
    <scope>NUCLEOTIDE SEQUENCE [LARGE SCALE GENOMIC DNA]</scope>
    <source>
        <strain evidence="1">PRJEB14757</strain>
    </source>
</reference>
<dbReference type="AlphaFoldDB" id="A0A1W1HI08"/>
<gene>
    <name evidence="1" type="ORF">MTBBW1_60009</name>
</gene>